<accession>A0A8X6TE25</accession>
<reference evidence="2" key="1">
    <citation type="submission" date="2020-08" db="EMBL/GenBank/DDBJ databases">
        <title>Multicomponent nature underlies the extraordinary mechanical properties of spider dragline silk.</title>
        <authorList>
            <person name="Kono N."/>
            <person name="Nakamura H."/>
            <person name="Mori M."/>
            <person name="Yoshida Y."/>
            <person name="Ohtoshi R."/>
            <person name="Malay A.D."/>
            <person name="Moran D.A.P."/>
            <person name="Tomita M."/>
            <person name="Numata K."/>
            <person name="Arakawa K."/>
        </authorList>
    </citation>
    <scope>NUCLEOTIDE SEQUENCE</scope>
</reference>
<organism evidence="2 3">
    <name type="scientific">Nephila pilipes</name>
    <name type="common">Giant wood spider</name>
    <name type="synonym">Nephila maculata</name>
    <dbReference type="NCBI Taxonomy" id="299642"/>
    <lineage>
        <taxon>Eukaryota</taxon>
        <taxon>Metazoa</taxon>
        <taxon>Ecdysozoa</taxon>
        <taxon>Arthropoda</taxon>
        <taxon>Chelicerata</taxon>
        <taxon>Arachnida</taxon>
        <taxon>Araneae</taxon>
        <taxon>Araneomorphae</taxon>
        <taxon>Entelegynae</taxon>
        <taxon>Araneoidea</taxon>
        <taxon>Nephilidae</taxon>
        <taxon>Nephila</taxon>
    </lineage>
</organism>
<evidence type="ECO:0000313" key="3">
    <source>
        <dbReference type="Proteomes" id="UP000887013"/>
    </source>
</evidence>
<protein>
    <submittedName>
        <fullName evidence="2">Uncharacterized protein</fullName>
    </submittedName>
</protein>
<name>A0A8X6TE25_NEPPI</name>
<dbReference type="EMBL" id="BMAW01006826">
    <property type="protein sequence ID" value="GFT00722.1"/>
    <property type="molecule type" value="Genomic_DNA"/>
</dbReference>
<feature type="compositionally biased region" description="Basic and acidic residues" evidence="1">
    <location>
        <begin position="18"/>
        <end position="29"/>
    </location>
</feature>
<evidence type="ECO:0000256" key="1">
    <source>
        <dbReference type="SAM" id="MobiDB-lite"/>
    </source>
</evidence>
<feature type="region of interest" description="Disordered" evidence="1">
    <location>
        <begin position="1"/>
        <end position="39"/>
    </location>
</feature>
<dbReference type="AlphaFoldDB" id="A0A8X6TE25"/>
<keyword evidence="3" id="KW-1185">Reference proteome</keyword>
<gene>
    <name evidence="2" type="ORF">NPIL_303871</name>
</gene>
<comment type="caution">
    <text evidence="2">The sequence shown here is derived from an EMBL/GenBank/DDBJ whole genome shotgun (WGS) entry which is preliminary data.</text>
</comment>
<proteinExistence type="predicted"/>
<dbReference type="OrthoDB" id="10383732at2759"/>
<sequence length="119" mass="13260">MLKVQGEVKSNAGGEGITRSHIEGREGHPNRGNAVIRPDRRIRFGQRSEKRRGGGAVLKEIKNRKKVAGKEKESGCPTGKMLSMETRKKTSVLPLMMNAWRILFSSGTRMGSPPHVFYE</sequence>
<dbReference type="Proteomes" id="UP000887013">
    <property type="component" value="Unassembled WGS sequence"/>
</dbReference>
<evidence type="ECO:0000313" key="2">
    <source>
        <dbReference type="EMBL" id="GFT00722.1"/>
    </source>
</evidence>